<keyword evidence="6" id="KW-0949">S-adenosyl-L-methionine</keyword>
<dbReference type="AlphaFoldDB" id="A0AAE1APF8"/>
<feature type="compositionally biased region" description="Acidic residues" evidence="13">
    <location>
        <begin position="391"/>
        <end position="403"/>
    </location>
</feature>
<evidence type="ECO:0000256" key="2">
    <source>
        <dbReference type="ARBA" id="ARBA00009026"/>
    </source>
</evidence>
<evidence type="ECO:0000256" key="7">
    <source>
        <dbReference type="ARBA" id="ARBA00022723"/>
    </source>
</evidence>
<feature type="compositionally biased region" description="Polar residues" evidence="13">
    <location>
        <begin position="369"/>
        <end position="382"/>
    </location>
</feature>
<dbReference type="GO" id="GO:0034587">
    <property type="term" value="P:piRNA processing"/>
    <property type="evidence" value="ECO:0007669"/>
    <property type="project" value="TreeGrafter"/>
</dbReference>
<comment type="cofactor">
    <cofactor evidence="1">
        <name>Mg(2+)</name>
        <dbReference type="ChEBI" id="CHEBI:18420"/>
    </cofactor>
</comment>
<evidence type="ECO:0000256" key="5">
    <source>
        <dbReference type="ARBA" id="ARBA00022679"/>
    </source>
</evidence>
<reference evidence="14" key="1">
    <citation type="journal article" date="2023" name="G3 (Bethesda)">
        <title>A reference genome for the long-term kleptoplast-retaining sea slug Elysia crispata morphotype clarki.</title>
        <authorList>
            <person name="Eastman K.E."/>
            <person name="Pendleton A.L."/>
            <person name="Shaikh M.A."/>
            <person name="Suttiyut T."/>
            <person name="Ogas R."/>
            <person name="Tomko P."/>
            <person name="Gavelis G."/>
            <person name="Widhalm J.R."/>
            <person name="Wisecaver J.H."/>
        </authorList>
    </citation>
    <scope>NUCLEOTIDE SEQUENCE</scope>
    <source>
        <strain evidence="14">ECLA1</strain>
    </source>
</reference>
<evidence type="ECO:0000256" key="6">
    <source>
        <dbReference type="ARBA" id="ARBA00022691"/>
    </source>
</evidence>
<keyword evidence="5" id="KW-0808">Transferase</keyword>
<dbReference type="GO" id="GO:0030422">
    <property type="term" value="P:siRNA processing"/>
    <property type="evidence" value="ECO:0007669"/>
    <property type="project" value="TreeGrafter"/>
</dbReference>
<comment type="similarity">
    <text evidence="2">Belongs to the methyltransferase superfamily. HEN1 family.</text>
</comment>
<dbReference type="EC" id="2.1.1.386" evidence="11"/>
<dbReference type="PANTHER" id="PTHR21404:SF3">
    <property type="entry name" value="SMALL RNA 2'-O-METHYLTRANSFERASE"/>
    <property type="match status" value="1"/>
</dbReference>
<comment type="caution">
    <text evidence="14">The sequence shown here is derived from an EMBL/GenBank/DDBJ whole genome shotgun (WGS) entry which is preliminary data.</text>
</comment>
<gene>
    <name evidence="14" type="ORF">RRG08_055509</name>
</gene>
<dbReference type="Gene3D" id="3.40.50.150">
    <property type="entry name" value="Vaccinia Virus protein VP39"/>
    <property type="match status" value="1"/>
</dbReference>
<keyword evidence="9" id="KW-0694">RNA-binding</keyword>
<dbReference type="Proteomes" id="UP001283361">
    <property type="component" value="Unassembled WGS sequence"/>
</dbReference>
<keyword evidence="15" id="KW-1185">Reference proteome</keyword>
<dbReference type="GO" id="GO:0005737">
    <property type="term" value="C:cytoplasm"/>
    <property type="evidence" value="ECO:0007669"/>
    <property type="project" value="TreeGrafter"/>
</dbReference>
<keyword evidence="8" id="KW-0460">Magnesium</keyword>
<protein>
    <recommendedName>
        <fullName evidence="3">Small RNA 2'-O-methyltransferase</fullName>
        <ecNumber evidence="11">2.1.1.386</ecNumber>
    </recommendedName>
</protein>
<dbReference type="GO" id="GO:0001510">
    <property type="term" value="P:RNA methylation"/>
    <property type="evidence" value="ECO:0007669"/>
    <property type="project" value="InterPro"/>
</dbReference>
<proteinExistence type="inferred from homology"/>
<keyword evidence="10" id="KW-0943">RNA-mediated gene silencing</keyword>
<evidence type="ECO:0000313" key="15">
    <source>
        <dbReference type="Proteomes" id="UP001283361"/>
    </source>
</evidence>
<dbReference type="GO" id="GO:0003723">
    <property type="term" value="F:RNA binding"/>
    <property type="evidence" value="ECO:0007669"/>
    <property type="project" value="UniProtKB-KW"/>
</dbReference>
<comment type="catalytic activity">
    <reaction evidence="12">
        <text>small RNA 3'-end nucleotide + S-adenosyl-L-methionine = small RNA 3'-end 2'-O-methylnucleotide + S-adenosyl-L-homocysteine + H(+)</text>
        <dbReference type="Rhea" id="RHEA:37887"/>
        <dbReference type="Rhea" id="RHEA-COMP:10415"/>
        <dbReference type="Rhea" id="RHEA-COMP:10416"/>
        <dbReference type="ChEBI" id="CHEBI:15378"/>
        <dbReference type="ChEBI" id="CHEBI:57856"/>
        <dbReference type="ChEBI" id="CHEBI:59789"/>
        <dbReference type="ChEBI" id="CHEBI:74896"/>
        <dbReference type="ChEBI" id="CHEBI:74898"/>
        <dbReference type="EC" id="2.1.1.386"/>
    </reaction>
</comment>
<accession>A0AAE1APF8</accession>
<evidence type="ECO:0000256" key="11">
    <source>
        <dbReference type="ARBA" id="ARBA00035025"/>
    </source>
</evidence>
<evidence type="ECO:0000256" key="13">
    <source>
        <dbReference type="SAM" id="MobiDB-lite"/>
    </source>
</evidence>
<keyword evidence="4" id="KW-0489">Methyltransferase</keyword>
<evidence type="ECO:0000256" key="10">
    <source>
        <dbReference type="ARBA" id="ARBA00023158"/>
    </source>
</evidence>
<dbReference type="SUPFAM" id="SSF53335">
    <property type="entry name" value="S-adenosyl-L-methionine-dependent methyltransferases"/>
    <property type="match status" value="1"/>
</dbReference>
<evidence type="ECO:0000256" key="9">
    <source>
        <dbReference type="ARBA" id="ARBA00022884"/>
    </source>
</evidence>
<evidence type="ECO:0000313" key="14">
    <source>
        <dbReference type="EMBL" id="KAK3791483.1"/>
    </source>
</evidence>
<dbReference type="GO" id="GO:0005634">
    <property type="term" value="C:nucleus"/>
    <property type="evidence" value="ECO:0007669"/>
    <property type="project" value="TreeGrafter"/>
</dbReference>
<dbReference type="GO" id="GO:0046872">
    <property type="term" value="F:metal ion binding"/>
    <property type="evidence" value="ECO:0007669"/>
    <property type="project" value="UniProtKB-KW"/>
</dbReference>
<evidence type="ECO:0000256" key="1">
    <source>
        <dbReference type="ARBA" id="ARBA00001946"/>
    </source>
</evidence>
<feature type="compositionally biased region" description="Acidic residues" evidence="13">
    <location>
        <begin position="351"/>
        <end position="362"/>
    </location>
</feature>
<evidence type="ECO:0000256" key="12">
    <source>
        <dbReference type="ARBA" id="ARBA00048418"/>
    </source>
</evidence>
<evidence type="ECO:0000256" key="8">
    <source>
        <dbReference type="ARBA" id="ARBA00022842"/>
    </source>
</evidence>
<dbReference type="PANTHER" id="PTHR21404">
    <property type="entry name" value="HEN1"/>
    <property type="match status" value="1"/>
</dbReference>
<feature type="region of interest" description="Disordered" evidence="13">
    <location>
        <begin position="346"/>
        <end position="403"/>
    </location>
</feature>
<dbReference type="InterPro" id="IPR026610">
    <property type="entry name" value="Hen1"/>
</dbReference>
<evidence type="ECO:0000256" key="3">
    <source>
        <dbReference type="ARBA" id="ARBA00021330"/>
    </source>
</evidence>
<evidence type="ECO:0000256" key="4">
    <source>
        <dbReference type="ARBA" id="ARBA00022603"/>
    </source>
</evidence>
<dbReference type="EMBL" id="JAWDGP010001470">
    <property type="protein sequence ID" value="KAK3791483.1"/>
    <property type="molecule type" value="Genomic_DNA"/>
</dbReference>
<organism evidence="14 15">
    <name type="scientific">Elysia crispata</name>
    <name type="common">lettuce slug</name>
    <dbReference type="NCBI Taxonomy" id="231223"/>
    <lineage>
        <taxon>Eukaryota</taxon>
        <taxon>Metazoa</taxon>
        <taxon>Spiralia</taxon>
        <taxon>Lophotrochozoa</taxon>
        <taxon>Mollusca</taxon>
        <taxon>Gastropoda</taxon>
        <taxon>Heterobranchia</taxon>
        <taxon>Euthyneura</taxon>
        <taxon>Panpulmonata</taxon>
        <taxon>Sacoglossa</taxon>
        <taxon>Placobranchoidea</taxon>
        <taxon>Plakobranchidae</taxon>
        <taxon>Elysia</taxon>
    </lineage>
</organism>
<sequence length="403" mass="46361">MADTDFKTEELSAGIHFFPPLYTQRYVLALNTLVEHKIQSVVDFGCAECGFLKLLPTAPCVRKAALVDIDRPLLYARRKQIHPQLHHYIQRRLNPLHVSLFCGSAEDMDKRIQGFEAATLIEVIEHLHPDTLVRVTKNVFGRLKPRLCFVTTPNSEFNVLFKNRDPSQFRHWDHKFEWTRSEFSSWCEHVAYRFNYTVKYTGVGEITSDPDSARLGPCSQAAVFSLRAPIAQPLSQNVSARQASQHRDTCAEFEECYELIEEAEYPYVSTNISAEEKLDMEVSFCLRELVRNEESDIAYGEKLPISVARVAAYRSVKSLADLEAVRKSLERQLYTLTPDRNHVLVNLQDSSSEDELEEESDREEERFPDTTSQSTYSENSMNLDGKLEQSQVEEEEENWDDTS</sequence>
<name>A0AAE1APF8_9GAST</name>
<dbReference type="GO" id="GO:0090486">
    <property type="term" value="F:small RNA 2'-O-methyltransferase activity"/>
    <property type="evidence" value="ECO:0007669"/>
    <property type="project" value="UniProtKB-EC"/>
</dbReference>
<keyword evidence="7" id="KW-0479">Metal-binding</keyword>
<dbReference type="InterPro" id="IPR029063">
    <property type="entry name" value="SAM-dependent_MTases_sf"/>
</dbReference>